<evidence type="ECO:0000313" key="13">
    <source>
        <dbReference type="Proteomes" id="UP000178254"/>
    </source>
</evidence>
<dbReference type="EC" id="6.1.1.1" evidence="1 8"/>
<dbReference type="Pfam" id="PF01479">
    <property type="entry name" value="S4"/>
    <property type="match status" value="1"/>
</dbReference>
<dbReference type="STRING" id="1798709.A2538_00905"/>
<evidence type="ECO:0000256" key="9">
    <source>
        <dbReference type="PROSITE-ProRule" id="PRU00182"/>
    </source>
</evidence>
<dbReference type="Pfam" id="PF00579">
    <property type="entry name" value="tRNA-synt_1b"/>
    <property type="match status" value="1"/>
</dbReference>
<keyword evidence="6 10" id="KW-0030">Aminoacyl-tRNA synthetase</keyword>
<dbReference type="PRINTS" id="PR01040">
    <property type="entry name" value="TRNASYNTHTYR"/>
</dbReference>
<evidence type="ECO:0000256" key="4">
    <source>
        <dbReference type="ARBA" id="ARBA00022840"/>
    </source>
</evidence>
<dbReference type="CDD" id="cd00805">
    <property type="entry name" value="TyrRS_core"/>
    <property type="match status" value="1"/>
</dbReference>
<evidence type="ECO:0000256" key="5">
    <source>
        <dbReference type="ARBA" id="ARBA00022917"/>
    </source>
</evidence>
<evidence type="ECO:0000313" key="12">
    <source>
        <dbReference type="EMBL" id="OGH94350.1"/>
    </source>
</evidence>
<organism evidence="12 13">
    <name type="scientific">Candidatus Magasanikbacteria bacterium RIFOXYD2_FULL_41_14</name>
    <dbReference type="NCBI Taxonomy" id="1798709"/>
    <lineage>
        <taxon>Bacteria</taxon>
        <taxon>Candidatus Magasanikiibacteriota</taxon>
    </lineage>
</organism>
<comment type="caution">
    <text evidence="12">The sequence shown here is derived from an EMBL/GenBank/DDBJ whole genome shotgun (WGS) entry which is preliminary data.</text>
</comment>
<evidence type="ECO:0000256" key="1">
    <source>
        <dbReference type="ARBA" id="ARBA00013160"/>
    </source>
</evidence>
<keyword evidence="5 10" id="KW-0648">Protein biosynthesis</keyword>
<gene>
    <name evidence="12" type="ORF">A2538_00905</name>
</gene>
<dbReference type="InterPro" id="IPR002942">
    <property type="entry name" value="S4_RNA-bd"/>
</dbReference>
<dbReference type="NCBIfam" id="TIGR00234">
    <property type="entry name" value="tyrS"/>
    <property type="match status" value="1"/>
</dbReference>
<dbReference type="Gene3D" id="3.10.290.10">
    <property type="entry name" value="RNA-binding S4 domain"/>
    <property type="match status" value="1"/>
</dbReference>
<evidence type="ECO:0000256" key="10">
    <source>
        <dbReference type="RuleBase" id="RU363036"/>
    </source>
</evidence>
<dbReference type="Gene3D" id="1.10.240.10">
    <property type="entry name" value="Tyrosyl-Transfer RNA Synthetase"/>
    <property type="match status" value="1"/>
</dbReference>
<evidence type="ECO:0000256" key="3">
    <source>
        <dbReference type="ARBA" id="ARBA00022741"/>
    </source>
</evidence>
<keyword evidence="3 10" id="KW-0547">Nucleotide-binding</keyword>
<dbReference type="InterPro" id="IPR001412">
    <property type="entry name" value="aa-tRNA-synth_I_CS"/>
</dbReference>
<comment type="catalytic activity">
    <reaction evidence="7">
        <text>tRNA(Tyr) + L-tyrosine + ATP = L-tyrosyl-tRNA(Tyr) + AMP + diphosphate + H(+)</text>
        <dbReference type="Rhea" id="RHEA:10220"/>
        <dbReference type="Rhea" id="RHEA-COMP:9706"/>
        <dbReference type="Rhea" id="RHEA-COMP:9707"/>
        <dbReference type="ChEBI" id="CHEBI:15378"/>
        <dbReference type="ChEBI" id="CHEBI:30616"/>
        <dbReference type="ChEBI" id="CHEBI:33019"/>
        <dbReference type="ChEBI" id="CHEBI:58315"/>
        <dbReference type="ChEBI" id="CHEBI:78442"/>
        <dbReference type="ChEBI" id="CHEBI:78536"/>
        <dbReference type="ChEBI" id="CHEBI:456215"/>
        <dbReference type="EC" id="6.1.1.1"/>
    </reaction>
</comment>
<dbReference type="InterPro" id="IPR002307">
    <property type="entry name" value="Tyr-tRNA-ligase"/>
</dbReference>
<dbReference type="Gene3D" id="3.40.50.620">
    <property type="entry name" value="HUPs"/>
    <property type="match status" value="1"/>
</dbReference>
<name>A0A1F6PE71_9BACT</name>
<dbReference type="PROSITE" id="PS50889">
    <property type="entry name" value="S4"/>
    <property type="match status" value="1"/>
</dbReference>
<dbReference type="PANTHER" id="PTHR11766:SF1">
    <property type="entry name" value="TYROSINE--TRNA LIGASE"/>
    <property type="match status" value="1"/>
</dbReference>
<dbReference type="SUPFAM" id="SSF55174">
    <property type="entry name" value="Alpha-L RNA-binding motif"/>
    <property type="match status" value="1"/>
</dbReference>
<keyword evidence="2 10" id="KW-0436">Ligase</keyword>
<dbReference type="AlphaFoldDB" id="A0A1F6PE71"/>
<dbReference type="InterPro" id="IPR014729">
    <property type="entry name" value="Rossmann-like_a/b/a_fold"/>
</dbReference>
<evidence type="ECO:0000256" key="8">
    <source>
        <dbReference type="NCBIfam" id="TIGR00234"/>
    </source>
</evidence>
<dbReference type="GO" id="GO:0006437">
    <property type="term" value="P:tyrosyl-tRNA aminoacylation"/>
    <property type="evidence" value="ECO:0007669"/>
    <property type="project" value="UniProtKB-UniRule"/>
</dbReference>
<evidence type="ECO:0000259" key="11">
    <source>
        <dbReference type="Pfam" id="PF01479"/>
    </source>
</evidence>
<dbReference type="CDD" id="cd00165">
    <property type="entry name" value="S4"/>
    <property type="match status" value="1"/>
</dbReference>
<evidence type="ECO:0000256" key="7">
    <source>
        <dbReference type="ARBA" id="ARBA00048248"/>
    </source>
</evidence>
<dbReference type="InterPro" id="IPR002305">
    <property type="entry name" value="aa-tRNA-synth_Ic"/>
</dbReference>
<dbReference type="PROSITE" id="PS00178">
    <property type="entry name" value="AA_TRNA_LIGASE_I"/>
    <property type="match status" value="1"/>
</dbReference>
<dbReference type="SUPFAM" id="SSF52374">
    <property type="entry name" value="Nucleotidylyl transferase"/>
    <property type="match status" value="1"/>
</dbReference>
<dbReference type="GO" id="GO:0005524">
    <property type="term" value="F:ATP binding"/>
    <property type="evidence" value="ECO:0007669"/>
    <property type="project" value="UniProtKB-KW"/>
</dbReference>
<feature type="domain" description="RNA-binding S4" evidence="11">
    <location>
        <begin position="345"/>
        <end position="389"/>
    </location>
</feature>
<protein>
    <recommendedName>
        <fullName evidence="1 8">Tyrosine--tRNA ligase</fullName>
        <ecNumber evidence="1 8">6.1.1.1</ecNumber>
    </recommendedName>
</protein>
<sequence length="400" mass="45301">MSKVNTDSNKIQELLTRGVENIYPTREFLEKELKSGRQLSLYTGYDPTAPTLHIGHAITMRKLRQFQELGHKVIMLIGDFTGLIGDPTDKGAARVQQTREQVLENCKEYQKQASVFLNFSGDNPVELKYNSEWLGKLNFADVLELTSNFTVQRMLERDMFQKRQQDEKPIYLHEFLYPIMQAFDSVAMDVDGEVGGNDQTFNMLCGRDLMKSLKQREKFVLTMKLLTDPTGKKMGKSEGNMIALSDTPEDMFGKVMRWTDGMIVSGFDLCTNLSSDGVRAVEKELANDVNPRDLKLKLALEVTKAFLGEDAAKKGQEYFVSTFSKKETPDEMPELKPSVYDVSMVLMEAKICKSKSEARQVIDQGGVKINENKVEAKDYSAKVKAGDIIQKGSRFFVRVK</sequence>
<dbReference type="Proteomes" id="UP000178254">
    <property type="component" value="Unassembled WGS sequence"/>
</dbReference>
<accession>A0A1F6PE71</accession>
<evidence type="ECO:0000256" key="6">
    <source>
        <dbReference type="ARBA" id="ARBA00023146"/>
    </source>
</evidence>
<dbReference type="GO" id="GO:0005829">
    <property type="term" value="C:cytosol"/>
    <property type="evidence" value="ECO:0007669"/>
    <property type="project" value="TreeGrafter"/>
</dbReference>
<keyword evidence="4 10" id="KW-0067">ATP-binding</keyword>
<dbReference type="PANTHER" id="PTHR11766">
    <property type="entry name" value="TYROSYL-TRNA SYNTHETASE"/>
    <property type="match status" value="1"/>
</dbReference>
<comment type="similarity">
    <text evidence="10">Belongs to the class-I aminoacyl-tRNA synthetase family.</text>
</comment>
<dbReference type="InterPro" id="IPR036986">
    <property type="entry name" value="S4_RNA-bd_sf"/>
</dbReference>
<keyword evidence="9" id="KW-0694">RNA-binding</keyword>
<proteinExistence type="inferred from homology"/>
<dbReference type="GO" id="GO:0004831">
    <property type="term" value="F:tyrosine-tRNA ligase activity"/>
    <property type="evidence" value="ECO:0007669"/>
    <property type="project" value="UniProtKB-UniRule"/>
</dbReference>
<dbReference type="GO" id="GO:0003723">
    <property type="term" value="F:RNA binding"/>
    <property type="evidence" value="ECO:0007669"/>
    <property type="project" value="UniProtKB-KW"/>
</dbReference>
<reference evidence="12 13" key="1">
    <citation type="journal article" date="2016" name="Nat. Commun.">
        <title>Thousands of microbial genomes shed light on interconnected biogeochemical processes in an aquifer system.</title>
        <authorList>
            <person name="Anantharaman K."/>
            <person name="Brown C.T."/>
            <person name="Hug L.A."/>
            <person name="Sharon I."/>
            <person name="Castelle C.J."/>
            <person name="Probst A.J."/>
            <person name="Thomas B.C."/>
            <person name="Singh A."/>
            <person name="Wilkins M.J."/>
            <person name="Karaoz U."/>
            <person name="Brodie E.L."/>
            <person name="Williams K.H."/>
            <person name="Hubbard S.S."/>
            <person name="Banfield J.F."/>
        </authorList>
    </citation>
    <scope>NUCLEOTIDE SEQUENCE [LARGE SCALE GENOMIC DNA]</scope>
</reference>
<dbReference type="InterPro" id="IPR024088">
    <property type="entry name" value="Tyr-tRNA-ligase_bac-type"/>
</dbReference>
<evidence type="ECO:0000256" key="2">
    <source>
        <dbReference type="ARBA" id="ARBA00022598"/>
    </source>
</evidence>
<dbReference type="EMBL" id="MFRE01000009">
    <property type="protein sequence ID" value="OGH94350.1"/>
    <property type="molecule type" value="Genomic_DNA"/>
</dbReference>